<proteinExistence type="predicted"/>
<dbReference type="Proteomes" id="UP000224080">
    <property type="component" value="Unassembled WGS sequence"/>
</dbReference>
<dbReference type="EMBL" id="PDNC01000123">
    <property type="protein sequence ID" value="PGG98319.1"/>
    <property type="molecule type" value="Genomic_DNA"/>
</dbReference>
<keyword evidence="3" id="KW-1185">Reference proteome</keyword>
<reference evidence="2 3" key="1">
    <citation type="submission" date="2017-10" db="EMBL/GenBank/DDBJ databases">
        <title>Comparative genomics in systemic dimorphic fungi from Ajellomycetaceae.</title>
        <authorList>
            <person name="Munoz J.F."/>
            <person name="Mcewen J.G."/>
            <person name="Clay O.K."/>
            <person name="Cuomo C.A."/>
        </authorList>
    </citation>
    <scope>NUCLEOTIDE SEQUENCE [LARGE SCALE GENOMIC DNA]</scope>
    <source>
        <strain evidence="2 3">UAMH130</strain>
    </source>
</reference>
<protein>
    <submittedName>
        <fullName evidence="2">Uncharacterized protein</fullName>
    </submittedName>
</protein>
<evidence type="ECO:0000313" key="3">
    <source>
        <dbReference type="Proteomes" id="UP000224080"/>
    </source>
</evidence>
<evidence type="ECO:0000313" key="2">
    <source>
        <dbReference type="EMBL" id="PGG98319.1"/>
    </source>
</evidence>
<dbReference type="AlphaFoldDB" id="A0A2B7WP40"/>
<accession>A0A2B7WP40</accession>
<feature type="region of interest" description="Disordered" evidence="1">
    <location>
        <begin position="27"/>
        <end position="59"/>
    </location>
</feature>
<organism evidence="2 3">
    <name type="scientific">Blastomyces parvus</name>
    <dbReference type="NCBI Taxonomy" id="2060905"/>
    <lineage>
        <taxon>Eukaryota</taxon>
        <taxon>Fungi</taxon>
        <taxon>Dikarya</taxon>
        <taxon>Ascomycota</taxon>
        <taxon>Pezizomycotina</taxon>
        <taxon>Eurotiomycetes</taxon>
        <taxon>Eurotiomycetidae</taxon>
        <taxon>Onygenales</taxon>
        <taxon>Ajellomycetaceae</taxon>
        <taxon>Blastomyces</taxon>
    </lineage>
</organism>
<sequence>MAVDINSDNNCTTREMLILLEDSTVDNVDDSAKDPDNETDNDILSADQDDYSNGTKSGDQLAERPLAKSVLAAITQLQVGQHLQKRHLELVHNIAVIFKKTAGFIALIKVFFTLEIHRVSYLLYGRRCAGY</sequence>
<name>A0A2B7WP40_9EURO</name>
<evidence type="ECO:0000256" key="1">
    <source>
        <dbReference type="SAM" id="MobiDB-lite"/>
    </source>
</evidence>
<comment type="caution">
    <text evidence="2">The sequence shown here is derived from an EMBL/GenBank/DDBJ whole genome shotgun (WGS) entry which is preliminary data.</text>
</comment>
<gene>
    <name evidence="2" type="ORF">GX51_06881</name>
</gene>